<dbReference type="EMBL" id="JAMXMC010000011">
    <property type="protein sequence ID" value="MCO5978565.1"/>
    <property type="molecule type" value="Genomic_DNA"/>
</dbReference>
<evidence type="ECO:0000313" key="2">
    <source>
        <dbReference type="Proteomes" id="UP001204851"/>
    </source>
</evidence>
<proteinExistence type="predicted"/>
<gene>
    <name evidence="1" type="ORF">M0L44_17860</name>
</gene>
<dbReference type="RefSeq" id="WP_252771228.1">
    <property type="nucleotide sequence ID" value="NZ_JAMXMC010000011.1"/>
</dbReference>
<protein>
    <submittedName>
        <fullName evidence="1">DUF192 domain-containing protein</fullName>
    </submittedName>
</protein>
<sequence length="121" mass="13307">MTLARLRLDGQPTTEEIRLADRWWRRAVGLLATTQLERPSGLWLAPCAAIHTLGMRLTIDIVFVGRDGVVLKVVPRLRPGRMASCRGAHAVLELREGLAQTLGLHPGRHVSLQAAGAFKEL</sequence>
<organism evidence="1 2">
    <name type="scientific">Ideonella oryzae</name>
    <dbReference type="NCBI Taxonomy" id="2937441"/>
    <lineage>
        <taxon>Bacteria</taxon>
        <taxon>Pseudomonadati</taxon>
        <taxon>Pseudomonadota</taxon>
        <taxon>Betaproteobacteria</taxon>
        <taxon>Burkholderiales</taxon>
        <taxon>Sphaerotilaceae</taxon>
        <taxon>Ideonella</taxon>
    </lineage>
</organism>
<reference evidence="1 2" key="1">
    <citation type="submission" date="2022-06" db="EMBL/GenBank/DDBJ databases">
        <title>Ideonella sp. NS12-5 Genome sequencing and assembly.</title>
        <authorList>
            <person name="Jung Y."/>
        </authorList>
    </citation>
    <scope>NUCLEOTIDE SEQUENCE [LARGE SCALE GENOMIC DNA]</scope>
    <source>
        <strain evidence="1 2">NS12-5</strain>
    </source>
</reference>
<name>A0ABT1BQR1_9BURK</name>
<dbReference type="InterPro" id="IPR003795">
    <property type="entry name" value="DUF192"/>
</dbReference>
<evidence type="ECO:0000313" key="1">
    <source>
        <dbReference type="EMBL" id="MCO5978565.1"/>
    </source>
</evidence>
<keyword evidence="2" id="KW-1185">Reference proteome</keyword>
<dbReference type="Proteomes" id="UP001204851">
    <property type="component" value="Unassembled WGS sequence"/>
</dbReference>
<comment type="caution">
    <text evidence="1">The sequence shown here is derived from an EMBL/GenBank/DDBJ whole genome shotgun (WGS) entry which is preliminary data.</text>
</comment>
<dbReference type="Pfam" id="PF02643">
    <property type="entry name" value="DUF192"/>
    <property type="match status" value="1"/>
</dbReference>
<dbReference type="InterPro" id="IPR038695">
    <property type="entry name" value="Saro_0823-like_sf"/>
</dbReference>
<dbReference type="Gene3D" id="2.60.120.1140">
    <property type="entry name" value="Protein of unknown function DUF192"/>
    <property type="match status" value="1"/>
</dbReference>
<accession>A0ABT1BQR1</accession>